<dbReference type="SUPFAM" id="SSF52777">
    <property type="entry name" value="CoA-dependent acyltransferases"/>
    <property type="match status" value="4"/>
</dbReference>
<dbReference type="Pfam" id="PF00668">
    <property type="entry name" value="Condensation"/>
    <property type="match status" value="2"/>
</dbReference>
<dbReference type="RefSeq" id="WP_249289422.1">
    <property type="nucleotide sequence ID" value="NZ_JACRSQ010000004.1"/>
</dbReference>
<dbReference type="GO" id="GO:0043041">
    <property type="term" value="P:amino acid activation for nonribosomal peptide biosynthetic process"/>
    <property type="evidence" value="ECO:0007669"/>
    <property type="project" value="TreeGrafter"/>
</dbReference>
<dbReference type="GO" id="GO:0017000">
    <property type="term" value="P:antibiotic biosynthetic process"/>
    <property type="evidence" value="ECO:0007669"/>
    <property type="project" value="UniProtKB-KW"/>
</dbReference>
<dbReference type="Proteomes" id="UP000657006">
    <property type="component" value="Unassembled WGS sequence"/>
</dbReference>
<dbReference type="InterPro" id="IPR045851">
    <property type="entry name" value="AMP-bd_C_sf"/>
</dbReference>
<keyword evidence="3" id="KW-0597">Phosphoprotein</keyword>
<dbReference type="Pfam" id="PF00501">
    <property type="entry name" value="AMP-binding"/>
    <property type="match status" value="1"/>
</dbReference>
<dbReference type="GO" id="GO:0005737">
    <property type="term" value="C:cytoplasm"/>
    <property type="evidence" value="ECO:0007669"/>
    <property type="project" value="TreeGrafter"/>
</dbReference>
<dbReference type="GO" id="GO:0008610">
    <property type="term" value="P:lipid biosynthetic process"/>
    <property type="evidence" value="ECO:0007669"/>
    <property type="project" value="UniProtKB-ARBA"/>
</dbReference>
<comment type="caution">
    <text evidence="6">The sequence shown here is derived from an EMBL/GenBank/DDBJ whole genome shotgun (WGS) entry which is preliminary data.</text>
</comment>
<dbReference type="NCBIfam" id="TIGR01733">
    <property type="entry name" value="AA-adenyl-dom"/>
    <property type="match status" value="1"/>
</dbReference>
<dbReference type="PANTHER" id="PTHR45527:SF1">
    <property type="entry name" value="FATTY ACID SYNTHASE"/>
    <property type="match status" value="1"/>
</dbReference>
<evidence type="ECO:0000313" key="6">
    <source>
        <dbReference type="EMBL" id="MBC8542725.1"/>
    </source>
</evidence>
<accession>A0A926DPD3</accession>
<evidence type="ECO:0000313" key="7">
    <source>
        <dbReference type="Proteomes" id="UP000657006"/>
    </source>
</evidence>
<dbReference type="InterPro" id="IPR036736">
    <property type="entry name" value="ACP-like_sf"/>
</dbReference>
<dbReference type="EMBL" id="JACRSQ010000004">
    <property type="protein sequence ID" value="MBC8542725.1"/>
    <property type="molecule type" value="Genomic_DNA"/>
</dbReference>
<dbReference type="InterPro" id="IPR009081">
    <property type="entry name" value="PP-bd_ACP"/>
</dbReference>
<gene>
    <name evidence="6" type="ORF">H8730_04085</name>
</gene>
<dbReference type="InterPro" id="IPR000873">
    <property type="entry name" value="AMP-dep_synth/lig_dom"/>
</dbReference>
<dbReference type="PROSITE" id="PS00012">
    <property type="entry name" value="PHOSPHOPANTETHEINE"/>
    <property type="match status" value="1"/>
</dbReference>
<proteinExistence type="predicted"/>
<evidence type="ECO:0000256" key="4">
    <source>
        <dbReference type="ARBA" id="ARBA00023194"/>
    </source>
</evidence>
<dbReference type="InterPro" id="IPR006162">
    <property type="entry name" value="Ppantetheine_attach_site"/>
</dbReference>
<feature type="domain" description="Carrier" evidence="5">
    <location>
        <begin position="934"/>
        <end position="1008"/>
    </location>
</feature>
<dbReference type="SUPFAM" id="SSF47336">
    <property type="entry name" value="ACP-like"/>
    <property type="match status" value="1"/>
</dbReference>
<dbReference type="Pfam" id="PF13193">
    <property type="entry name" value="AMP-binding_C"/>
    <property type="match status" value="1"/>
</dbReference>
<dbReference type="GO" id="GO:0003824">
    <property type="term" value="F:catalytic activity"/>
    <property type="evidence" value="ECO:0007669"/>
    <property type="project" value="InterPro"/>
</dbReference>
<dbReference type="InterPro" id="IPR042099">
    <property type="entry name" value="ANL_N_sf"/>
</dbReference>
<dbReference type="GO" id="GO:0044550">
    <property type="term" value="P:secondary metabolite biosynthetic process"/>
    <property type="evidence" value="ECO:0007669"/>
    <property type="project" value="TreeGrafter"/>
</dbReference>
<dbReference type="Gene3D" id="3.30.559.10">
    <property type="entry name" value="Chloramphenicol acetyltransferase-like domain"/>
    <property type="match status" value="2"/>
</dbReference>
<dbReference type="InterPro" id="IPR010071">
    <property type="entry name" value="AA_adenyl_dom"/>
</dbReference>
<keyword evidence="2" id="KW-0596">Phosphopantetheine</keyword>
<dbReference type="Pfam" id="PF00550">
    <property type="entry name" value="PP-binding"/>
    <property type="match status" value="1"/>
</dbReference>
<organism evidence="6 7">
    <name type="scientific">Bianquea renquensis</name>
    <dbReference type="NCBI Taxonomy" id="2763661"/>
    <lineage>
        <taxon>Bacteria</taxon>
        <taxon>Bacillati</taxon>
        <taxon>Bacillota</taxon>
        <taxon>Clostridia</taxon>
        <taxon>Eubacteriales</taxon>
        <taxon>Bianqueaceae</taxon>
        <taxon>Bianquea</taxon>
    </lineage>
</organism>
<evidence type="ECO:0000256" key="3">
    <source>
        <dbReference type="ARBA" id="ARBA00022553"/>
    </source>
</evidence>
<dbReference type="InterPro" id="IPR001242">
    <property type="entry name" value="Condensation_dom"/>
</dbReference>
<dbReference type="PANTHER" id="PTHR45527">
    <property type="entry name" value="NONRIBOSOMAL PEPTIDE SYNTHETASE"/>
    <property type="match status" value="1"/>
</dbReference>
<keyword evidence="4" id="KW-0045">Antibiotic biosynthesis</keyword>
<comment type="cofactor">
    <cofactor evidence="1">
        <name>pantetheine 4'-phosphate</name>
        <dbReference type="ChEBI" id="CHEBI:47942"/>
    </cofactor>
</comment>
<dbReference type="PROSITE" id="PS50075">
    <property type="entry name" value="CARRIER"/>
    <property type="match status" value="1"/>
</dbReference>
<evidence type="ECO:0000256" key="2">
    <source>
        <dbReference type="ARBA" id="ARBA00022450"/>
    </source>
</evidence>
<evidence type="ECO:0000259" key="5">
    <source>
        <dbReference type="PROSITE" id="PS50075"/>
    </source>
</evidence>
<dbReference type="GO" id="GO:0031177">
    <property type="term" value="F:phosphopantetheine binding"/>
    <property type="evidence" value="ECO:0007669"/>
    <property type="project" value="TreeGrafter"/>
</dbReference>
<dbReference type="Gene3D" id="3.30.300.30">
    <property type="match status" value="1"/>
</dbReference>
<name>A0A926DPD3_9FIRM</name>
<dbReference type="Gene3D" id="1.10.1200.10">
    <property type="entry name" value="ACP-like"/>
    <property type="match status" value="1"/>
</dbReference>
<dbReference type="SUPFAM" id="SSF56801">
    <property type="entry name" value="Acetyl-CoA synthetase-like"/>
    <property type="match status" value="1"/>
</dbReference>
<sequence length="1454" mass="167857">MEKSSAVIKYSLTGMQKQIWYAQEQHKNSSLFNIGGYTRIKEKANLYVLQKAIEMLSDSFDMLQVRFQYENYEVYQYIEPSPLIVEKRSFGTEKEFLGWCEADIRLAFVMTNSNLYRFYVFSIGDQEIGYYVKLHHIIADGWSIKLLTEQIAKNYDSIITNRSIENIERFSYLAYSVKENKLRNEHNKGHCTYQDLLITSEDHTISSTELRGKRDSYFINPSLKSQIEAYIQKQNLSMNTFFLGIYILTQYIMKEQKSYVIGIPMLGRYGYMERKIFGMFVSTIPVRFTVDPAISANDFFRSVAANLRENFKHQKRCFNSIYENPNVFGRRKLYNVCVNYYNTSMPEMIGNMPVHNEELYCGEQDYAMQMIIRQWDNNQLQLDFDYQTEVFTSEEISALFSRLMQTVTRLIEDENTCIVELLEKEDDIHTYFPQKTLFDKPNHDAIWLDIFEENASAFPHMVAVSKQDEKITYGELDADTNRLAQQLLQMGLKNRDIVACIMRHDISYLKWMIAIWKCGAVYLPLDPDIPEDRLQQIITDSGAVFVVGNKEPLELLNVSSFSGESISVLPQAVKPVASQPAYMIYTSGSTNKPKGVIVSHKNLMNYLLWARKTYVKRRGEVFALYSSFSFDFTFTSLLLPLVCLGEIRLFPGHKEHNVFQDILFDQRTTILKITPSHIPLICDIRKLPGDGPIHTIISGGEELHAQMCMRLDRLFHGKVQIYNEYGPTEATVGCAAYLYDGEKSGSVPIGHPIDNTVIYLLDKNGMSLSDNEIGEVYISGESVAIGYHNEKKQGYFLDDPYNPGKRMYKSGDLAYRNDKGFLVYCGRMDDMVKLNGHRVRLGEIEQKILSSGLVDSAAVKVINRNGGVWICAYVVTDQENCSDTLLDTLRRELPEFMVPKQVMQIPQVPLNKNGKVDRARLPDPPVQIKDVNRHNDGEQLKQLMRVAQDLFLHQDVNSSTNFFSIGGDSIKAIQLSSRLGEKGYNLSVKDIMLHPIFEDMSTYMYTTQTERKSEPVRGIVDKLPNVCWLMTQGDEIAQCYRQSIVIKLSEDELMQKIYQAFAVLMQYHDALRMNFDTKAGCLFYNDNHFAKVPQIEIIHTDKVWIEYQEEMIRAVHTKFDLVSDLLFRVYAIYARDGIYLFLMFHHLISDGVSLRILLDDLSNLFSKSNLEVTQNYPKKTVSYQQYAKAFLERSKSMKIDVEHWSTYMIESGDTNRWLSLKRDSCDFQINEEISEHILGDANTVYRTKGEELLLIAWKLTLQQFLGFSCLILEAESHGRDAFENMDTSRTVGWFSMAYPVSIEAKQGTTREIIISYKEQIRSAFQRRYEYGICKWIKGYQIPMVHMARFNYLGNCDLPKGTPFKLVSVFPDNALTAPDTNIYPVELDIALIHGKLHCRIICKEHQASWLADVFTEHLTEIVKHCLSQDNYTYTPSDFPEADLTQQELDMILDAI</sequence>
<dbReference type="InterPro" id="IPR025110">
    <property type="entry name" value="AMP-bd_C"/>
</dbReference>
<reference evidence="6" key="1">
    <citation type="submission" date="2020-08" db="EMBL/GenBank/DDBJ databases">
        <title>Genome public.</title>
        <authorList>
            <person name="Liu C."/>
            <person name="Sun Q."/>
        </authorList>
    </citation>
    <scope>NUCLEOTIDE SEQUENCE</scope>
    <source>
        <strain evidence="6">NSJ-32</strain>
    </source>
</reference>
<dbReference type="Gene3D" id="3.30.559.30">
    <property type="entry name" value="Nonribosomal peptide synthetase, condensation domain"/>
    <property type="match status" value="2"/>
</dbReference>
<dbReference type="CDD" id="cd05930">
    <property type="entry name" value="A_NRPS"/>
    <property type="match status" value="1"/>
</dbReference>
<evidence type="ECO:0000256" key="1">
    <source>
        <dbReference type="ARBA" id="ARBA00001957"/>
    </source>
</evidence>
<dbReference type="Gene3D" id="3.40.50.12780">
    <property type="entry name" value="N-terminal domain of ligase-like"/>
    <property type="match status" value="1"/>
</dbReference>
<dbReference type="InterPro" id="IPR023213">
    <property type="entry name" value="CAT-like_dom_sf"/>
</dbReference>
<keyword evidence="7" id="KW-1185">Reference proteome</keyword>
<protein>
    <submittedName>
        <fullName evidence="6">Amino acid adenylation domain-containing protein</fullName>
    </submittedName>
</protein>